<gene>
    <name evidence="1" type="ORF">PACLA_8A086811</name>
</gene>
<name>A0A6S7IA30_PARCT</name>
<dbReference type="Proteomes" id="UP001152795">
    <property type="component" value="Unassembled WGS sequence"/>
</dbReference>
<evidence type="ECO:0000313" key="1">
    <source>
        <dbReference type="EMBL" id="CAB4014586.1"/>
    </source>
</evidence>
<dbReference type="OrthoDB" id="7698230at2759"/>
<evidence type="ECO:0000313" key="2">
    <source>
        <dbReference type="Proteomes" id="UP001152795"/>
    </source>
</evidence>
<keyword evidence="2" id="KW-1185">Reference proteome</keyword>
<organism evidence="1 2">
    <name type="scientific">Paramuricea clavata</name>
    <name type="common">Red gorgonian</name>
    <name type="synonym">Violescent sea-whip</name>
    <dbReference type="NCBI Taxonomy" id="317549"/>
    <lineage>
        <taxon>Eukaryota</taxon>
        <taxon>Metazoa</taxon>
        <taxon>Cnidaria</taxon>
        <taxon>Anthozoa</taxon>
        <taxon>Octocorallia</taxon>
        <taxon>Malacalcyonacea</taxon>
        <taxon>Plexauridae</taxon>
        <taxon>Paramuricea</taxon>
    </lineage>
</organism>
<accession>A0A6S7IA30</accession>
<dbReference type="PANTHER" id="PTHR33198:SF20">
    <property type="entry name" value="RETROTRANSPOSON GAG DOMAIN-CONTAINING PROTEIN"/>
    <property type="match status" value="1"/>
</dbReference>
<proteinExistence type="predicted"/>
<dbReference type="PANTHER" id="PTHR33198">
    <property type="entry name" value="ANK_REP_REGION DOMAIN-CONTAINING PROTEIN-RELATED"/>
    <property type="match status" value="1"/>
</dbReference>
<sequence length="134" mass="15892">MAYKPPDSFDFSKGETWPNWIRRFERFRTLTELNEKEDITQINTLIYTMGDQAEDILNSFKLNETQFNRRVQNEHESVEEFITSLYMLAEHCEYGNLHDQMIRDRIVVGLIDANVSQKLQLDPDLTFKKAQDIV</sequence>
<protein>
    <submittedName>
        <fullName evidence="1">Uncharacterized protein</fullName>
    </submittedName>
</protein>
<dbReference type="AlphaFoldDB" id="A0A6S7IA30"/>
<dbReference type="EMBL" id="CACRXK020008363">
    <property type="protein sequence ID" value="CAB4014586.1"/>
    <property type="molecule type" value="Genomic_DNA"/>
</dbReference>
<reference evidence="1" key="1">
    <citation type="submission" date="2020-04" db="EMBL/GenBank/DDBJ databases">
        <authorList>
            <person name="Alioto T."/>
            <person name="Alioto T."/>
            <person name="Gomez Garrido J."/>
        </authorList>
    </citation>
    <scope>NUCLEOTIDE SEQUENCE</scope>
    <source>
        <strain evidence="1">A484AB</strain>
    </source>
</reference>
<comment type="caution">
    <text evidence="1">The sequence shown here is derived from an EMBL/GenBank/DDBJ whole genome shotgun (WGS) entry which is preliminary data.</text>
</comment>